<feature type="region of interest" description="Disordered" evidence="1">
    <location>
        <begin position="155"/>
        <end position="213"/>
    </location>
</feature>
<keyword evidence="2" id="KW-1133">Transmembrane helix</keyword>
<feature type="transmembrane region" description="Helical" evidence="2">
    <location>
        <begin position="329"/>
        <end position="350"/>
    </location>
</feature>
<feature type="transmembrane region" description="Helical" evidence="2">
    <location>
        <begin position="519"/>
        <end position="537"/>
    </location>
</feature>
<evidence type="ECO:0000256" key="2">
    <source>
        <dbReference type="SAM" id="Phobius"/>
    </source>
</evidence>
<feature type="signal peptide" evidence="3">
    <location>
        <begin position="1"/>
        <end position="28"/>
    </location>
</feature>
<feature type="transmembrane region" description="Helical" evidence="2">
    <location>
        <begin position="839"/>
        <end position="867"/>
    </location>
</feature>
<feature type="chain" id="PRO_5031276641" description="Protein RFT1 homolog" evidence="3">
    <location>
        <begin position="29"/>
        <end position="876"/>
    </location>
</feature>
<sequence>MPSSRAPGAPAAVGLVALLLVATGPCGAAAVRGAMGAAARARHHVWETAAGLRGGTAASGVAPNISAEVQHRGGEHVVRLLAKASGSGRRTAPSDVALSGDAAEDTPAPAGGGATEEDASAAVREVEAQATELEVELHHRQVASTDQALPSDAFQGAAADAPEDKSSDVSKTGAEPKDEHPSKAASSSSKGGEHQEEAPVEEDPHKPEGQDDAEDALDDEIQEQLAADEKHTSQPGAAAEEALEEPGAPPQEAAHAEEPAAPMGEDRLRRRKVGQLQGSIARETGSPGLAAMLAGLKMDLFRLRDKVDGLERTIQDGVRLQAVPPDERMIYPLSACMRCILVLTGLYFLVYTSAGVSRVFTDVFSLGADAKTELSLRAACDTVFYAPMICVLFLGAHLRAEQITEGEAGPGEATELAMEACTCCLIAQTLLVLLVPVLTGEAVRVDEEAGLELPVIQDAALAAVLELARYAAMAGLYLGIAVVCAEAVLMDTRSLGVQPVDRWDDPTTAAIEYAPPVSAAMRCTMALTCLFFAVHLVRAALRSCLELSGGVGGAELAGREGHRSGARELVAHWERCLQVCAHATSPSPMLCILFMAARMRALQLDPKSGRPEGWAELCFYESSAAVAVHAATIFLAKAFGVRTGAGPRAGAGGSGGDLGGGEETPLAERLVFLVRIIAVLLVCWGFLGVISSMFLIEAPSGQPSARPSPAMFCAFAFAGQYFAVYACTFLSQAFAVTSSSLGVASEGNAYLLQTVHALQVAEYSVKLCPMLAVLFVGAWMRSQLIRELRGSVQCWARDAMYVAVTALLAQLLLALASRNGAGPSAAVPSSEKTRRVSRATVLAAAKASSFAVLYGSVAVVGFSVLAVRPETAVCEP</sequence>
<keyword evidence="2" id="KW-0812">Transmembrane</keyword>
<keyword evidence="2" id="KW-0472">Membrane</keyword>
<organism evidence="4">
    <name type="scientific">Alexandrium monilatum</name>
    <dbReference type="NCBI Taxonomy" id="311494"/>
    <lineage>
        <taxon>Eukaryota</taxon>
        <taxon>Sar</taxon>
        <taxon>Alveolata</taxon>
        <taxon>Dinophyceae</taxon>
        <taxon>Gonyaulacales</taxon>
        <taxon>Pyrocystaceae</taxon>
        <taxon>Alexandrium</taxon>
    </lineage>
</organism>
<feature type="compositionally biased region" description="Basic and acidic residues" evidence="1">
    <location>
        <begin position="191"/>
        <end position="209"/>
    </location>
</feature>
<gene>
    <name evidence="4" type="ORF">AMON00008_LOCUS4240</name>
</gene>
<accession>A0A7S4UPF6</accession>
<feature type="transmembrane region" description="Helical" evidence="2">
    <location>
        <begin position="708"/>
        <end position="730"/>
    </location>
</feature>
<dbReference type="EMBL" id="HBNR01006445">
    <property type="protein sequence ID" value="CAE4564621.1"/>
    <property type="molecule type" value="Transcribed_RNA"/>
</dbReference>
<feature type="region of interest" description="Disordered" evidence="1">
    <location>
        <begin position="227"/>
        <end position="267"/>
    </location>
</feature>
<dbReference type="AlphaFoldDB" id="A0A7S4UPF6"/>
<evidence type="ECO:0008006" key="5">
    <source>
        <dbReference type="Google" id="ProtNLM"/>
    </source>
</evidence>
<evidence type="ECO:0000256" key="3">
    <source>
        <dbReference type="SAM" id="SignalP"/>
    </source>
</evidence>
<feature type="compositionally biased region" description="Basic and acidic residues" evidence="1">
    <location>
        <begin position="254"/>
        <end position="267"/>
    </location>
</feature>
<feature type="region of interest" description="Disordered" evidence="1">
    <location>
        <begin position="84"/>
        <end position="124"/>
    </location>
</feature>
<reference evidence="4" key="1">
    <citation type="submission" date="2021-01" db="EMBL/GenBank/DDBJ databases">
        <authorList>
            <person name="Corre E."/>
            <person name="Pelletier E."/>
            <person name="Niang G."/>
            <person name="Scheremetjew M."/>
            <person name="Finn R."/>
            <person name="Kale V."/>
            <person name="Holt S."/>
            <person name="Cochrane G."/>
            <person name="Meng A."/>
            <person name="Brown T."/>
            <person name="Cohen L."/>
        </authorList>
    </citation>
    <scope>NUCLEOTIDE SEQUENCE</scope>
    <source>
        <strain evidence="4">CCMP3105</strain>
    </source>
</reference>
<proteinExistence type="predicted"/>
<feature type="transmembrane region" description="Helical" evidence="2">
    <location>
        <begin position="470"/>
        <end position="490"/>
    </location>
</feature>
<name>A0A7S4UPF6_9DINO</name>
<protein>
    <recommendedName>
        <fullName evidence="5">Protein RFT1 homolog</fullName>
    </recommendedName>
</protein>
<feature type="transmembrane region" description="Helical" evidence="2">
    <location>
        <begin position="672"/>
        <end position="696"/>
    </location>
</feature>
<evidence type="ECO:0000313" key="4">
    <source>
        <dbReference type="EMBL" id="CAE4564621.1"/>
    </source>
</evidence>
<feature type="compositionally biased region" description="Basic and acidic residues" evidence="1">
    <location>
        <begin position="162"/>
        <end position="182"/>
    </location>
</feature>
<evidence type="ECO:0000256" key="1">
    <source>
        <dbReference type="SAM" id="MobiDB-lite"/>
    </source>
</evidence>
<keyword evidence="3" id="KW-0732">Signal</keyword>